<organism evidence="2 3">
    <name type="scientific">Halteria grandinella</name>
    <dbReference type="NCBI Taxonomy" id="5974"/>
    <lineage>
        <taxon>Eukaryota</taxon>
        <taxon>Sar</taxon>
        <taxon>Alveolata</taxon>
        <taxon>Ciliophora</taxon>
        <taxon>Intramacronucleata</taxon>
        <taxon>Spirotrichea</taxon>
        <taxon>Stichotrichia</taxon>
        <taxon>Sporadotrichida</taxon>
        <taxon>Halteriidae</taxon>
        <taxon>Halteria</taxon>
    </lineage>
</organism>
<name>A0A8J8T0L1_HALGN</name>
<protein>
    <submittedName>
        <fullName evidence="2">Uncharacterized protein</fullName>
    </submittedName>
</protein>
<comment type="caution">
    <text evidence="2">The sequence shown here is derived from an EMBL/GenBank/DDBJ whole genome shotgun (WGS) entry which is preliminary data.</text>
</comment>
<evidence type="ECO:0000313" key="2">
    <source>
        <dbReference type="EMBL" id="TNV77465.1"/>
    </source>
</evidence>
<evidence type="ECO:0000313" key="3">
    <source>
        <dbReference type="Proteomes" id="UP000785679"/>
    </source>
</evidence>
<feature type="region of interest" description="Disordered" evidence="1">
    <location>
        <begin position="1"/>
        <end position="95"/>
    </location>
</feature>
<reference evidence="2" key="1">
    <citation type="submission" date="2019-06" db="EMBL/GenBank/DDBJ databases">
        <authorList>
            <person name="Zheng W."/>
        </authorList>
    </citation>
    <scope>NUCLEOTIDE SEQUENCE</scope>
    <source>
        <strain evidence="2">QDHG01</strain>
    </source>
</reference>
<gene>
    <name evidence="2" type="ORF">FGO68_gene7131</name>
</gene>
<dbReference type="EMBL" id="RRYP01011862">
    <property type="protein sequence ID" value="TNV77465.1"/>
    <property type="molecule type" value="Genomic_DNA"/>
</dbReference>
<keyword evidence="3" id="KW-1185">Reference proteome</keyword>
<dbReference type="AlphaFoldDB" id="A0A8J8T0L1"/>
<feature type="compositionally biased region" description="Polar residues" evidence="1">
    <location>
        <begin position="7"/>
        <end position="24"/>
    </location>
</feature>
<dbReference type="Proteomes" id="UP000785679">
    <property type="component" value="Unassembled WGS sequence"/>
</dbReference>
<accession>A0A8J8T0L1</accession>
<feature type="compositionally biased region" description="Basic and acidic residues" evidence="1">
    <location>
        <begin position="25"/>
        <end position="42"/>
    </location>
</feature>
<proteinExistence type="predicted"/>
<sequence>MFRSPLTLLQTPTRRSDRNQNFSEVQRDRQEPDSRFRDHEDLSQQQPGTRAAEQANPNLPRPELAPSQHQDESEVAGPQVAPLEPHQAEEGSSVFEEVFPDLQQTQFHTEKVVERDKIQGVAKEFTSVGGVNIYDVKDDEQID</sequence>
<evidence type="ECO:0000256" key="1">
    <source>
        <dbReference type="SAM" id="MobiDB-lite"/>
    </source>
</evidence>